<keyword evidence="4" id="KW-0804">Transcription</keyword>
<feature type="region of interest" description="Disordered" evidence="5">
    <location>
        <begin position="1"/>
        <end position="41"/>
    </location>
</feature>
<dbReference type="Pfam" id="PF04542">
    <property type="entry name" value="Sigma70_r2"/>
    <property type="match status" value="1"/>
</dbReference>
<evidence type="ECO:0000259" key="6">
    <source>
        <dbReference type="Pfam" id="PF04542"/>
    </source>
</evidence>
<accession>A0ABN2W809</accession>
<evidence type="ECO:0000256" key="3">
    <source>
        <dbReference type="ARBA" id="ARBA00023125"/>
    </source>
</evidence>
<evidence type="ECO:0000256" key="4">
    <source>
        <dbReference type="ARBA" id="ARBA00023163"/>
    </source>
</evidence>
<proteinExistence type="predicted"/>
<dbReference type="PANTHER" id="PTHR30385:SF4">
    <property type="entry name" value="RNA POLYMERASE SIGMA-E FACTOR"/>
    <property type="match status" value="1"/>
</dbReference>
<dbReference type="SUPFAM" id="SSF88946">
    <property type="entry name" value="Sigma2 domain of RNA polymerase sigma factors"/>
    <property type="match status" value="1"/>
</dbReference>
<dbReference type="InterPro" id="IPR013324">
    <property type="entry name" value="RNA_pol_sigma_r3/r4-like"/>
</dbReference>
<comment type="caution">
    <text evidence="8">The sequence shown here is derived from an EMBL/GenBank/DDBJ whole genome shotgun (WGS) entry which is preliminary data.</text>
</comment>
<gene>
    <name evidence="8" type="ORF">GCM10009821_28570</name>
</gene>
<evidence type="ECO:0000313" key="9">
    <source>
        <dbReference type="Proteomes" id="UP001501480"/>
    </source>
</evidence>
<dbReference type="Gene3D" id="1.20.140.160">
    <property type="match status" value="1"/>
</dbReference>
<evidence type="ECO:0000256" key="5">
    <source>
        <dbReference type="SAM" id="MobiDB-lite"/>
    </source>
</evidence>
<reference evidence="8 9" key="1">
    <citation type="journal article" date="2019" name="Int. J. Syst. Evol. Microbiol.">
        <title>The Global Catalogue of Microorganisms (GCM) 10K type strain sequencing project: providing services to taxonomists for standard genome sequencing and annotation.</title>
        <authorList>
            <consortium name="The Broad Institute Genomics Platform"/>
            <consortium name="The Broad Institute Genome Sequencing Center for Infectious Disease"/>
            <person name="Wu L."/>
            <person name="Ma J."/>
        </authorList>
    </citation>
    <scope>NUCLEOTIDE SEQUENCE [LARGE SCALE GENOMIC DNA]</scope>
    <source>
        <strain evidence="8 9">JCM 15749</strain>
    </source>
</reference>
<protein>
    <submittedName>
        <fullName evidence="8">SigB/SigF/SigG family RNA polymerase sigma factor</fullName>
    </submittedName>
</protein>
<feature type="domain" description="RNA polymerase sigma-70 region 2" evidence="6">
    <location>
        <begin position="44"/>
        <end position="112"/>
    </location>
</feature>
<organism evidence="8 9">
    <name type="scientific">Aeromicrobium halocynthiae</name>
    <dbReference type="NCBI Taxonomy" id="560557"/>
    <lineage>
        <taxon>Bacteria</taxon>
        <taxon>Bacillati</taxon>
        <taxon>Actinomycetota</taxon>
        <taxon>Actinomycetes</taxon>
        <taxon>Propionibacteriales</taxon>
        <taxon>Nocardioidaceae</taxon>
        <taxon>Aeromicrobium</taxon>
    </lineage>
</organism>
<dbReference type="SUPFAM" id="SSF88659">
    <property type="entry name" value="Sigma3 and sigma4 domains of RNA polymerase sigma factors"/>
    <property type="match status" value="1"/>
</dbReference>
<dbReference type="InterPro" id="IPR014284">
    <property type="entry name" value="RNA_pol_sigma-70_dom"/>
</dbReference>
<evidence type="ECO:0000256" key="1">
    <source>
        <dbReference type="ARBA" id="ARBA00023015"/>
    </source>
</evidence>
<name>A0ABN2W809_9ACTN</name>
<dbReference type="NCBIfam" id="TIGR02937">
    <property type="entry name" value="sigma70-ECF"/>
    <property type="match status" value="1"/>
</dbReference>
<dbReference type="Gene3D" id="1.20.120.1810">
    <property type="match status" value="1"/>
</dbReference>
<dbReference type="PANTHER" id="PTHR30385">
    <property type="entry name" value="SIGMA FACTOR F FLAGELLAR"/>
    <property type="match status" value="1"/>
</dbReference>
<evidence type="ECO:0000259" key="7">
    <source>
        <dbReference type="Pfam" id="PF04545"/>
    </source>
</evidence>
<dbReference type="InterPro" id="IPR013325">
    <property type="entry name" value="RNA_pol_sigma_r2"/>
</dbReference>
<keyword evidence="3" id="KW-0238">DNA-binding</keyword>
<dbReference type="Pfam" id="PF04545">
    <property type="entry name" value="Sigma70_r4"/>
    <property type="match status" value="1"/>
</dbReference>
<dbReference type="InterPro" id="IPR007630">
    <property type="entry name" value="RNA_pol_sigma70_r4"/>
</dbReference>
<dbReference type="EMBL" id="BAAAPY010000015">
    <property type="protein sequence ID" value="GAA2085293.1"/>
    <property type="molecule type" value="Genomic_DNA"/>
</dbReference>
<evidence type="ECO:0000313" key="8">
    <source>
        <dbReference type="EMBL" id="GAA2085293.1"/>
    </source>
</evidence>
<keyword evidence="2" id="KW-0731">Sigma factor</keyword>
<feature type="domain" description="RNA polymerase sigma-70 region 4" evidence="7">
    <location>
        <begin position="203"/>
        <end position="248"/>
    </location>
</feature>
<dbReference type="Proteomes" id="UP001501480">
    <property type="component" value="Unassembled WGS sequence"/>
</dbReference>
<feature type="compositionally biased region" description="Basic and acidic residues" evidence="5">
    <location>
        <begin position="32"/>
        <end position="41"/>
    </location>
</feature>
<keyword evidence="1" id="KW-0805">Transcription regulation</keyword>
<evidence type="ECO:0000256" key="2">
    <source>
        <dbReference type="ARBA" id="ARBA00023082"/>
    </source>
</evidence>
<keyword evidence="9" id="KW-1185">Reference proteome</keyword>
<feature type="compositionally biased region" description="Polar residues" evidence="5">
    <location>
        <begin position="7"/>
        <end position="23"/>
    </location>
</feature>
<dbReference type="InterPro" id="IPR007627">
    <property type="entry name" value="RNA_pol_sigma70_r2"/>
</dbReference>
<sequence>MVDSAVLPSSTKLSDQEQTTTPGEPSPVADRPVGDRPADPRDALIEDHLVMARRLTRTFRNKGVDTEDLDQVARLGLVKAADGYDPARGAFAPFAAATIRGELKRYFRDLAWDVRIPRRLQELQARITADAAEHPQDQEPEAVALRLDEEVEDVREALAASGCFTTDSTEAAQDAGHELGGQTDDRFEAVEEWVTFCDLNRELGHDDRQLLRWRYVDEMTQREMGAELGISQMQVSRRLSALLRRLRQRAGVDAA</sequence>
<dbReference type="RefSeq" id="WP_344330081.1">
    <property type="nucleotide sequence ID" value="NZ_BAAAPY010000015.1"/>
</dbReference>